<organism evidence="1 2">
    <name type="scientific">Macrosiphum euphorbiae</name>
    <name type="common">potato aphid</name>
    <dbReference type="NCBI Taxonomy" id="13131"/>
    <lineage>
        <taxon>Eukaryota</taxon>
        <taxon>Metazoa</taxon>
        <taxon>Ecdysozoa</taxon>
        <taxon>Arthropoda</taxon>
        <taxon>Hexapoda</taxon>
        <taxon>Insecta</taxon>
        <taxon>Pterygota</taxon>
        <taxon>Neoptera</taxon>
        <taxon>Paraneoptera</taxon>
        <taxon>Hemiptera</taxon>
        <taxon>Sternorrhyncha</taxon>
        <taxon>Aphidomorpha</taxon>
        <taxon>Aphidoidea</taxon>
        <taxon>Aphididae</taxon>
        <taxon>Macrosiphini</taxon>
        <taxon>Macrosiphum</taxon>
    </lineage>
</organism>
<sequence length="121" mass="12611">MAAGGGVNHVTGDGVIIGRSAACRRTGGRISDYNSDGIKIGPSAREDAHQSIRVAAASHAIDTAGEYQGRFLQPAATWAANHQSYSLSAPTSAAAMAHLYPSAKFSTLLPQSTPTPHHRCR</sequence>
<accession>A0AAV0VLP3</accession>
<protein>
    <submittedName>
        <fullName evidence="1">Uncharacterized protein</fullName>
    </submittedName>
</protein>
<comment type="caution">
    <text evidence="1">The sequence shown here is derived from an EMBL/GenBank/DDBJ whole genome shotgun (WGS) entry which is preliminary data.</text>
</comment>
<name>A0AAV0VLP3_9HEMI</name>
<evidence type="ECO:0000313" key="1">
    <source>
        <dbReference type="EMBL" id="CAI6344525.1"/>
    </source>
</evidence>
<gene>
    <name evidence="1" type="ORF">MEUPH1_LOCUS1650</name>
</gene>
<dbReference type="EMBL" id="CARXXK010000001">
    <property type="protein sequence ID" value="CAI6344525.1"/>
    <property type="molecule type" value="Genomic_DNA"/>
</dbReference>
<evidence type="ECO:0000313" key="2">
    <source>
        <dbReference type="Proteomes" id="UP001160148"/>
    </source>
</evidence>
<dbReference type="AlphaFoldDB" id="A0AAV0VLP3"/>
<dbReference type="Proteomes" id="UP001160148">
    <property type="component" value="Unassembled WGS sequence"/>
</dbReference>
<keyword evidence="2" id="KW-1185">Reference proteome</keyword>
<proteinExistence type="predicted"/>
<reference evidence="1 2" key="1">
    <citation type="submission" date="2023-01" db="EMBL/GenBank/DDBJ databases">
        <authorList>
            <person name="Whitehead M."/>
        </authorList>
    </citation>
    <scope>NUCLEOTIDE SEQUENCE [LARGE SCALE GENOMIC DNA]</scope>
</reference>